<evidence type="ECO:0000256" key="4">
    <source>
        <dbReference type="PROSITE-ProRule" id="PRU00502"/>
    </source>
</evidence>
<evidence type="ECO:0000259" key="6">
    <source>
        <dbReference type="PROSITE" id="PS50235"/>
    </source>
</evidence>
<name>I3EFZ9_NEMP3</name>
<dbReference type="GO" id="GO:0005829">
    <property type="term" value="C:cytosol"/>
    <property type="evidence" value="ECO:0007669"/>
    <property type="project" value="TreeGrafter"/>
</dbReference>
<dbReference type="STRING" id="935791.I3EFZ9"/>
<feature type="domain" description="UBP-type" evidence="7">
    <location>
        <begin position="94"/>
        <end position="205"/>
    </location>
</feature>
<evidence type="ECO:0000256" key="1">
    <source>
        <dbReference type="ARBA" id="ARBA00022723"/>
    </source>
</evidence>
<dbReference type="EMBL" id="GL870879">
    <property type="protein sequence ID" value="EIJ88146.1"/>
    <property type="molecule type" value="Genomic_DNA"/>
</dbReference>
<dbReference type="Pfam" id="PF02148">
    <property type="entry name" value="zf-UBP"/>
    <property type="match status" value="1"/>
</dbReference>
<organism evidence="8 9">
    <name type="scientific">Nematocida parisii (strain ERTm3)</name>
    <name type="common">Nematode killer fungus</name>
    <dbReference type="NCBI Taxonomy" id="935791"/>
    <lineage>
        <taxon>Eukaryota</taxon>
        <taxon>Fungi</taxon>
        <taxon>Fungi incertae sedis</taxon>
        <taxon>Microsporidia</taxon>
        <taxon>Nematocida</taxon>
    </lineage>
</organism>
<dbReference type="GO" id="GO:0008270">
    <property type="term" value="F:zinc ion binding"/>
    <property type="evidence" value="ECO:0007669"/>
    <property type="project" value="UniProtKB-KW"/>
</dbReference>
<keyword evidence="3" id="KW-0862">Zinc</keyword>
<dbReference type="InParanoid" id="I3EFZ9"/>
<evidence type="ECO:0000256" key="2">
    <source>
        <dbReference type="ARBA" id="ARBA00022771"/>
    </source>
</evidence>
<dbReference type="HOGENOM" id="CLU_009884_3_0_1"/>
<keyword evidence="8" id="KW-0378">Hydrolase</keyword>
<dbReference type="InterPro" id="IPR028889">
    <property type="entry name" value="USP"/>
</dbReference>
<reference evidence="8" key="1">
    <citation type="submission" date="2011-01" db="EMBL/GenBank/DDBJ databases">
        <title>The Genome Sequence of Nematocida parisii strain ERTm3.</title>
        <authorList>
            <consortium name="The Broad Institute Genome Sequencing Platform"/>
            <consortium name="The Broad Institute Genome Sequencing Center for Infectious Disease"/>
            <person name="Cuomo C."/>
            <person name="Troemel E."/>
            <person name="Young S.K."/>
            <person name="Zeng Q."/>
            <person name="Gargeya S."/>
            <person name="Fitzgerald M."/>
            <person name="Haas B."/>
            <person name="Abouelleil A."/>
            <person name="Alvarado L."/>
            <person name="Arachchi H.M."/>
            <person name="Berlin A."/>
            <person name="Chapman S.B."/>
            <person name="Gearin G."/>
            <person name="Goldberg J."/>
            <person name="Griggs A."/>
            <person name="Gujja S."/>
            <person name="Hansen M."/>
            <person name="Heiman D."/>
            <person name="Howarth C."/>
            <person name="Larimer J."/>
            <person name="Lui A."/>
            <person name="MacDonald P.J.P."/>
            <person name="McCowen C."/>
            <person name="Montmayeur A."/>
            <person name="Murphy C."/>
            <person name="Neiman D."/>
            <person name="Pearson M."/>
            <person name="Priest M."/>
            <person name="Roberts A."/>
            <person name="Saif S."/>
            <person name="Shea T."/>
            <person name="Sisk P."/>
            <person name="Stolte C."/>
            <person name="Sykes S."/>
            <person name="Wortman J."/>
            <person name="Nusbaum C."/>
            <person name="Birren B."/>
        </authorList>
    </citation>
    <scope>NUCLEOTIDE SEQUENCE</scope>
    <source>
        <strain evidence="8">ERTm3</strain>
    </source>
</reference>
<evidence type="ECO:0000313" key="9">
    <source>
        <dbReference type="Proteomes" id="UP000002872"/>
    </source>
</evidence>
<dbReference type="SMART" id="SM00290">
    <property type="entry name" value="ZnF_UBP"/>
    <property type="match status" value="1"/>
</dbReference>
<dbReference type="OrthoDB" id="289038at2759"/>
<dbReference type="InterPro" id="IPR001607">
    <property type="entry name" value="Znf_UBP"/>
</dbReference>
<feature type="compositionally biased region" description="Basic and acidic residues" evidence="5">
    <location>
        <begin position="531"/>
        <end position="543"/>
    </location>
</feature>
<dbReference type="Pfam" id="PF00443">
    <property type="entry name" value="UCH"/>
    <property type="match status" value="1"/>
</dbReference>
<dbReference type="Gene3D" id="3.90.70.10">
    <property type="entry name" value="Cysteine proteinases"/>
    <property type="match status" value="1"/>
</dbReference>
<dbReference type="InterPro" id="IPR018200">
    <property type="entry name" value="USP_CS"/>
</dbReference>
<evidence type="ECO:0000313" key="8">
    <source>
        <dbReference type="EMBL" id="EIJ88146.1"/>
    </source>
</evidence>
<dbReference type="InterPro" id="IPR001394">
    <property type="entry name" value="Peptidase_C19_UCH"/>
</dbReference>
<gene>
    <name evidence="8" type="ORF">NEQG_01590</name>
</gene>
<dbReference type="PROSITE" id="PS50235">
    <property type="entry name" value="USP_3"/>
    <property type="match status" value="1"/>
</dbReference>
<evidence type="ECO:0000256" key="3">
    <source>
        <dbReference type="ARBA" id="ARBA00022833"/>
    </source>
</evidence>
<dbReference type="GO" id="GO:0016579">
    <property type="term" value="P:protein deubiquitination"/>
    <property type="evidence" value="ECO:0007669"/>
    <property type="project" value="InterPro"/>
</dbReference>
<keyword evidence="2 4" id="KW-0863">Zinc-finger</keyword>
<feature type="region of interest" description="Disordered" evidence="5">
    <location>
        <begin position="525"/>
        <end position="553"/>
    </location>
</feature>
<dbReference type="PROSITE" id="PS50271">
    <property type="entry name" value="ZF_UBP"/>
    <property type="match status" value="1"/>
</dbReference>
<evidence type="ECO:0000256" key="5">
    <source>
        <dbReference type="SAM" id="MobiDB-lite"/>
    </source>
</evidence>
<dbReference type="AlphaFoldDB" id="I3EFZ9"/>
<dbReference type="PANTHER" id="PTHR24006:SF827">
    <property type="entry name" value="UBIQUITIN CARBOXYL-TERMINAL HYDROLASE 34"/>
    <property type="match status" value="1"/>
</dbReference>
<keyword evidence="1" id="KW-0479">Metal-binding</keyword>
<protein>
    <submittedName>
        <fullName evidence="8">Ubiquitin carboxyl-terminal hydrolase 14</fullName>
    </submittedName>
</protein>
<proteinExistence type="predicted"/>
<dbReference type="PROSITE" id="PS00972">
    <property type="entry name" value="USP_1"/>
    <property type="match status" value="1"/>
</dbReference>
<accession>I3EFZ9</accession>
<dbReference type="SUPFAM" id="SSF54001">
    <property type="entry name" value="Cysteine proteinases"/>
    <property type="match status" value="1"/>
</dbReference>
<keyword evidence="9" id="KW-1185">Reference proteome</keyword>
<dbReference type="Proteomes" id="UP000002872">
    <property type="component" value="Unassembled WGS sequence"/>
</dbReference>
<feature type="domain" description="USP" evidence="6">
    <location>
        <begin position="265"/>
        <end position="587"/>
    </location>
</feature>
<dbReference type="PANTHER" id="PTHR24006">
    <property type="entry name" value="UBIQUITIN CARBOXYL-TERMINAL HYDROLASE"/>
    <property type="match status" value="1"/>
</dbReference>
<dbReference type="InterPro" id="IPR050164">
    <property type="entry name" value="Peptidase_C19"/>
</dbReference>
<dbReference type="GO" id="GO:0005634">
    <property type="term" value="C:nucleus"/>
    <property type="evidence" value="ECO:0007669"/>
    <property type="project" value="TreeGrafter"/>
</dbReference>
<dbReference type="Gene3D" id="3.30.40.10">
    <property type="entry name" value="Zinc/RING finger domain, C3HC4 (zinc finger)"/>
    <property type="match status" value="1"/>
</dbReference>
<dbReference type="InterPro" id="IPR013083">
    <property type="entry name" value="Znf_RING/FYVE/PHD"/>
</dbReference>
<dbReference type="VEuPathDB" id="MicrosporidiaDB:NEQG_01590"/>
<dbReference type="SUPFAM" id="SSF57850">
    <property type="entry name" value="RING/U-box"/>
    <property type="match status" value="1"/>
</dbReference>
<sequence length="589" mass="67325">MFYCNDFTGQCSFCFRDVFTESLIYCECGTEMCIKHSHNHNEPAHTRIQLTITGVMPDIDVQVETPDENIDKSSIESQVRQFLFTPSVEGIRIKKCTHLNPEGDINIETDKCTECDINSNSWVCIKCNKVLCGRQQYGIEGNGHAMNHYTADNEHSVYLKVQSIDSTRKIADVYCYKCDDMISHDIYGRIRNNIKNENRKNKKSEEIKSSKVTENADISESDSSVVLNTMEISKRLNSKEEDIYQRLETEGEKQIIPYFKVCADEGIIDLGNTCYISSVLQAITYCISATECSERVNPVYPTECERPKECFGCQFKKVFKRIEWSHKKKSGNFSVNQFCKVISSIYPVYVVGTQQDASEYFLALLTLIESYSEMGHFTGLFDCFKIQQEIHTVCRECDSITKQKETASILYIGFNQTVNDLFAEEEVQAKCECGRKKKQRTYLTHAPSIFTVCVGKGLNIDENKENPTEFTVKDVAGKEVKYVLEAAIIYRGTAQAGHYIVQVPLKESYDLGKLLFSEYEKEHVHSQKPQEISEHPKKSVHNEKVHKKHKPSTGITEKAAYLVHDNDKMGIQKLLLPDATMLFYKLSNE</sequence>
<dbReference type="OMA" id="TECERPK"/>
<dbReference type="GO" id="GO:0004843">
    <property type="term" value="F:cysteine-type deubiquitinase activity"/>
    <property type="evidence" value="ECO:0007669"/>
    <property type="project" value="InterPro"/>
</dbReference>
<dbReference type="InterPro" id="IPR038765">
    <property type="entry name" value="Papain-like_cys_pep_sf"/>
</dbReference>
<evidence type="ECO:0000259" key="7">
    <source>
        <dbReference type="PROSITE" id="PS50271"/>
    </source>
</evidence>